<dbReference type="FunFam" id="1.10.800.10:FF:000004">
    <property type="entry name" value="Tyrosine 3-monooxygenase"/>
    <property type="match status" value="1"/>
</dbReference>
<accession>A0A6P6Y608</accession>
<feature type="domain" description="Biopterin-dependent aromatic amino acid hydroxylase family profile" evidence="10">
    <location>
        <begin position="168"/>
        <end position="515"/>
    </location>
</feature>
<evidence type="ECO:0000256" key="9">
    <source>
        <dbReference type="SAM" id="MobiDB-lite"/>
    </source>
</evidence>
<dbReference type="GO" id="GO:0043204">
    <property type="term" value="C:perikaryon"/>
    <property type="evidence" value="ECO:0007669"/>
    <property type="project" value="TreeGrafter"/>
</dbReference>
<dbReference type="PROSITE" id="PS51410">
    <property type="entry name" value="BH4_AAA_HYDROXYL_2"/>
    <property type="match status" value="1"/>
</dbReference>
<comment type="similarity">
    <text evidence="2">Belongs to the biopterin-dependent aromatic amino acid hydroxylase family.</text>
</comment>
<dbReference type="RefSeq" id="XP_027200843.1">
    <property type="nucleotide sequence ID" value="XM_027345042.1"/>
</dbReference>
<dbReference type="PIRSF" id="PIRSF000336">
    <property type="entry name" value="TH"/>
    <property type="match status" value="1"/>
</dbReference>
<dbReference type="InterPro" id="IPR036951">
    <property type="entry name" value="ArAA_hydroxylase_sf"/>
</dbReference>
<dbReference type="SUPFAM" id="SSF56534">
    <property type="entry name" value="Aromatic aminoacid monoxygenases, catalytic and oligomerization domains"/>
    <property type="match status" value="1"/>
</dbReference>
<dbReference type="OrthoDB" id="983542at2759"/>
<sequence length="519" mass="59982">MSATGFQIMASLASSANRLEKKFPIRSYSVEHGYPSRRRSLVGDAKFETQKNREAKRSWIEESRSESQDFDLSEEEVIVAEESRQKEVEDDSLKRKNLIITLPANNGLDNLPRILRLMQVTKATIEHIESRQNANDGKCFDIFMSVMITPTNLLTFMKSVRQSGLGEVSLLREKLISVKDPWFPRHISDLDFCTHIMTKYEPELDSDHPGFSDPIYRQRRLQIANIAFEYRYGDPIPRIKYTEEEIKTWGIVYKELVRLFPTHACSKHIQVFELLEKECGYAPDNIPQLEDVSRFLKKRTGFTIRPAAGLLTARDFLASLAYRVFQTTQYMRHPSEPDHSPEPDCVHELLGHIPVLADESFADFSQEIGLASLGASDEDLEKLATLYWFTVEFGLCRENGQVRAYGAGLLSSFGELKHSLSNKPELREFEPEKTAIQPYQDLDYQEIYYVAESFDDAKEKFRKYVAEKLPRRFEVSYDPFTNRVHVIDSMEKLDRLIANISNQIERLHSCSSKLRKVFD</sequence>
<evidence type="ECO:0000259" key="10">
    <source>
        <dbReference type="PROSITE" id="PS51410"/>
    </source>
</evidence>
<proteinExistence type="inferred from homology"/>
<dbReference type="InterPro" id="IPR019773">
    <property type="entry name" value="Tyrosine_3-monooxygenase-like"/>
</dbReference>
<evidence type="ECO:0000256" key="4">
    <source>
        <dbReference type="ARBA" id="ARBA00023002"/>
    </source>
</evidence>
<feature type="binding site" evidence="7">
    <location>
        <position position="392"/>
    </location>
    <ligand>
        <name>Fe cation</name>
        <dbReference type="ChEBI" id="CHEBI:24875"/>
    </ligand>
</feature>
<dbReference type="CTD" id="18809"/>
<evidence type="ECO:0000256" key="7">
    <source>
        <dbReference type="PIRSR" id="PIRSR000336-1"/>
    </source>
</evidence>
<dbReference type="PANTHER" id="PTHR11473:SF15">
    <property type="entry name" value="TYROSINE 3-MONOOXYGENASE"/>
    <property type="match status" value="1"/>
</dbReference>
<dbReference type="InterPro" id="IPR019774">
    <property type="entry name" value="Aromatic-AA_hydroxylase_C"/>
</dbReference>
<dbReference type="InParanoid" id="A0A6P6Y608"/>
<dbReference type="GO" id="GO:0005506">
    <property type="term" value="F:iron ion binding"/>
    <property type="evidence" value="ECO:0007669"/>
    <property type="project" value="InterPro"/>
</dbReference>
<dbReference type="InterPro" id="IPR036329">
    <property type="entry name" value="Aro-AA_hydroxylase_C_sf"/>
</dbReference>
<feature type="compositionally biased region" description="Basic and acidic residues" evidence="9">
    <location>
        <begin position="45"/>
        <end position="60"/>
    </location>
</feature>
<dbReference type="KEGG" id="dpte:113794892"/>
<dbReference type="Gene3D" id="1.10.800.10">
    <property type="entry name" value="Aromatic amino acid hydroxylase"/>
    <property type="match status" value="1"/>
</dbReference>
<evidence type="ECO:0000313" key="11">
    <source>
        <dbReference type="Proteomes" id="UP000515146"/>
    </source>
</evidence>
<evidence type="ECO:0000256" key="6">
    <source>
        <dbReference type="ARBA" id="ARBA00023033"/>
    </source>
</evidence>
<dbReference type="Proteomes" id="UP000515146">
    <property type="component" value="Unplaced"/>
</dbReference>
<keyword evidence="5 7" id="KW-0408">Iron</keyword>
<dbReference type="GO" id="GO:0004511">
    <property type="term" value="F:tyrosine 3-monooxygenase activity"/>
    <property type="evidence" value="ECO:0007669"/>
    <property type="project" value="TreeGrafter"/>
</dbReference>
<reference evidence="12" key="1">
    <citation type="submission" date="2025-08" db="UniProtKB">
        <authorList>
            <consortium name="RefSeq"/>
        </authorList>
    </citation>
    <scope>IDENTIFICATION</scope>
    <source>
        <strain evidence="12">Airmid</strain>
    </source>
</reference>
<keyword evidence="6" id="KW-0503">Monooxygenase</keyword>
<gene>
    <name evidence="12" type="primary">LOC113794892</name>
</gene>
<evidence type="ECO:0000256" key="2">
    <source>
        <dbReference type="ARBA" id="ARBA00009712"/>
    </source>
</evidence>
<dbReference type="GO" id="GO:0006585">
    <property type="term" value="P:dopamine biosynthetic process from tyrosine"/>
    <property type="evidence" value="ECO:0007669"/>
    <property type="project" value="TreeGrafter"/>
</dbReference>
<dbReference type="OMA" id="SVEHGYP"/>
<name>A0A6P6Y608_DERPT</name>
<evidence type="ECO:0000313" key="12">
    <source>
        <dbReference type="RefSeq" id="XP_027200843.1"/>
    </source>
</evidence>
<feature type="region of interest" description="Disordered" evidence="9">
    <location>
        <begin position="41"/>
        <end position="60"/>
    </location>
</feature>
<comment type="cofactor">
    <cofactor evidence="1 8">
        <name>Fe(2+)</name>
        <dbReference type="ChEBI" id="CHEBI:29033"/>
    </cofactor>
</comment>
<dbReference type="PRINTS" id="PR00372">
    <property type="entry name" value="FYWHYDRXLASE"/>
</dbReference>
<evidence type="ECO:0000256" key="8">
    <source>
        <dbReference type="PIRSR" id="PIRSR601273-2"/>
    </source>
</evidence>
<protein>
    <submittedName>
        <fullName evidence="12">Tyrosine 3-monooxygenase-like</fullName>
    </submittedName>
</protein>
<feature type="binding site" evidence="7">
    <location>
        <position position="347"/>
    </location>
    <ligand>
        <name>Fe cation</name>
        <dbReference type="ChEBI" id="CHEBI:24875"/>
    </ligand>
</feature>
<dbReference type="PROSITE" id="PS00367">
    <property type="entry name" value="BH4_AAA_HYDROXYL_1"/>
    <property type="match status" value="1"/>
</dbReference>
<keyword evidence="3 7" id="KW-0479">Metal-binding</keyword>
<keyword evidence="4" id="KW-0560">Oxidoreductase</keyword>
<feature type="binding site" evidence="7">
    <location>
        <position position="352"/>
    </location>
    <ligand>
        <name>Fe cation</name>
        <dbReference type="ChEBI" id="CHEBI:24875"/>
    </ligand>
</feature>
<dbReference type="PANTHER" id="PTHR11473">
    <property type="entry name" value="AROMATIC AMINO ACID HYDROXYLASE"/>
    <property type="match status" value="1"/>
</dbReference>
<evidence type="ECO:0000256" key="5">
    <source>
        <dbReference type="ARBA" id="ARBA00023004"/>
    </source>
</evidence>
<dbReference type="GO" id="GO:0048066">
    <property type="term" value="P:developmental pigmentation"/>
    <property type="evidence" value="ECO:0007669"/>
    <property type="project" value="UniProtKB-ARBA"/>
</dbReference>
<dbReference type="GO" id="GO:0030424">
    <property type="term" value="C:axon"/>
    <property type="evidence" value="ECO:0007669"/>
    <property type="project" value="TreeGrafter"/>
</dbReference>
<evidence type="ECO:0000256" key="1">
    <source>
        <dbReference type="ARBA" id="ARBA00001954"/>
    </source>
</evidence>
<dbReference type="InterPro" id="IPR018301">
    <property type="entry name" value="ArAA_hydroxylase_Fe/CU_BS"/>
</dbReference>
<dbReference type="Pfam" id="PF00351">
    <property type="entry name" value="Biopterin_H"/>
    <property type="match status" value="1"/>
</dbReference>
<dbReference type="AlphaFoldDB" id="A0A6P6Y608"/>
<organism evidence="11 12">
    <name type="scientific">Dermatophagoides pteronyssinus</name>
    <name type="common">European house dust mite</name>
    <dbReference type="NCBI Taxonomy" id="6956"/>
    <lineage>
        <taxon>Eukaryota</taxon>
        <taxon>Metazoa</taxon>
        <taxon>Ecdysozoa</taxon>
        <taxon>Arthropoda</taxon>
        <taxon>Chelicerata</taxon>
        <taxon>Arachnida</taxon>
        <taxon>Acari</taxon>
        <taxon>Acariformes</taxon>
        <taxon>Sarcoptiformes</taxon>
        <taxon>Astigmata</taxon>
        <taxon>Psoroptidia</taxon>
        <taxon>Analgoidea</taxon>
        <taxon>Pyroglyphidae</taxon>
        <taxon>Dermatophagoidinae</taxon>
        <taxon>Dermatophagoides</taxon>
    </lineage>
</organism>
<dbReference type="FunCoup" id="A0A6P6Y608">
    <property type="interactions" value="31"/>
</dbReference>
<keyword evidence="11" id="KW-1185">Reference proteome</keyword>
<dbReference type="GO" id="GO:0005737">
    <property type="term" value="C:cytoplasm"/>
    <property type="evidence" value="ECO:0007669"/>
    <property type="project" value="TreeGrafter"/>
</dbReference>
<dbReference type="InterPro" id="IPR001273">
    <property type="entry name" value="ArAA_hydroxylase"/>
</dbReference>
<evidence type="ECO:0000256" key="3">
    <source>
        <dbReference type="ARBA" id="ARBA00022723"/>
    </source>
</evidence>